<dbReference type="RefSeq" id="WP_048089057.1">
    <property type="nucleotide sequence ID" value="NZ_JMIY01000001.1"/>
</dbReference>
<dbReference type="Pfam" id="PF13192">
    <property type="entry name" value="Thioredoxin_3"/>
    <property type="match status" value="1"/>
</dbReference>
<evidence type="ECO:0000313" key="5">
    <source>
        <dbReference type="Proteomes" id="UP000027153"/>
    </source>
</evidence>
<dbReference type="PANTHER" id="PTHR37170">
    <property type="entry name" value="GLUTAREDOXIN-RELATED"/>
    <property type="match status" value="1"/>
</dbReference>
<keyword evidence="2" id="KW-0813">Transport</keyword>
<organism evidence="4 5">
    <name type="scientific">Candidatus Methanoperedens nitratireducens</name>
    <dbReference type="NCBI Taxonomy" id="1392998"/>
    <lineage>
        <taxon>Archaea</taxon>
        <taxon>Methanobacteriati</taxon>
        <taxon>Methanobacteriota</taxon>
        <taxon>Stenosarchaea group</taxon>
        <taxon>Methanomicrobia</taxon>
        <taxon>Methanosarcinales</taxon>
        <taxon>ANME-2 cluster</taxon>
        <taxon>Candidatus Methanoperedentaceae</taxon>
        <taxon>Candidatus Methanoperedens</taxon>
    </lineage>
</organism>
<protein>
    <submittedName>
        <fullName evidence="4">Glutaredoxin-like domain protein</fullName>
    </submittedName>
</protein>
<dbReference type="InterPro" id="IPR011903">
    <property type="entry name" value="TON_0319-like"/>
</dbReference>
<dbReference type="InterPro" id="IPR036249">
    <property type="entry name" value="Thioredoxin-like_sf"/>
</dbReference>
<dbReference type="SUPFAM" id="SSF52833">
    <property type="entry name" value="Thioredoxin-like"/>
    <property type="match status" value="2"/>
</dbReference>
<dbReference type="PROSITE" id="PS00195">
    <property type="entry name" value="GLUTAREDOXIN_1"/>
    <property type="match status" value="1"/>
</dbReference>
<evidence type="ECO:0000259" key="3">
    <source>
        <dbReference type="Pfam" id="PF13192"/>
    </source>
</evidence>
<evidence type="ECO:0000313" key="4">
    <source>
        <dbReference type="EMBL" id="KCZ73562.1"/>
    </source>
</evidence>
<keyword evidence="5" id="KW-1185">Reference proteome</keyword>
<dbReference type="Gene3D" id="3.40.30.10">
    <property type="entry name" value="Glutaredoxin"/>
    <property type="match status" value="2"/>
</dbReference>
<proteinExistence type="inferred from homology"/>
<name>A0A062V8E4_9EURY</name>
<dbReference type="PANTHER" id="PTHR37170:SF1">
    <property type="entry name" value="GLUTAREDOXIN-LIKE PROTEIN"/>
    <property type="match status" value="1"/>
</dbReference>
<dbReference type="Proteomes" id="UP000027153">
    <property type="component" value="Unassembled WGS sequence"/>
</dbReference>
<accession>A0A062V8E4</accession>
<keyword evidence="2" id="KW-0249">Electron transport</keyword>
<dbReference type="AlphaFoldDB" id="A0A062V8E4"/>
<dbReference type="EMBL" id="JMIY01000001">
    <property type="protein sequence ID" value="KCZ73562.1"/>
    <property type="molecule type" value="Genomic_DNA"/>
</dbReference>
<evidence type="ECO:0000256" key="1">
    <source>
        <dbReference type="ARBA" id="ARBA00007787"/>
    </source>
</evidence>
<reference evidence="4 5" key="1">
    <citation type="journal article" date="2013" name="Nature">
        <title>Anaerobic oxidation of methane coupled to nitrate reduction in a novel archaeal lineage.</title>
        <authorList>
            <person name="Haroon M.F."/>
            <person name="Hu S."/>
            <person name="Shi Y."/>
            <person name="Imelfort M."/>
            <person name="Keller J."/>
            <person name="Hugenholtz P."/>
            <person name="Yuan Z."/>
            <person name="Tyson G.W."/>
        </authorList>
    </citation>
    <scope>NUCLEOTIDE SEQUENCE [LARGE SCALE GENOMIC DNA]</scope>
    <source>
        <strain evidence="4 5">ANME-2d</strain>
    </source>
</reference>
<sequence length="220" mass="24923">MAVLDTERNHLRKKFESLTGDVELIVFTQELECMFCKETRELILGLGALSPRLKIKVYDFVKDNEEAKKYNIKRIPAIAIVGESDYGIRYYGIPAGYEFPALVDDILDVSKGTTSLPDNIKKKLAEITKPVHIQVFVTPTCPFCPKAARLAHQFAIENEFIRADVIEMTEFPYLAQRYSVMSAPLIVINEDTSFTGAQPPEVFIEQITMALRSSFNPMYS</sequence>
<comment type="caution">
    <text evidence="4">The sequence shown here is derived from an EMBL/GenBank/DDBJ whole genome shotgun (WGS) entry which is preliminary data.</text>
</comment>
<dbReference type="InterPro" id="IPR012336">
    <property type="entry name" value="Thioredoxin-like_fold"/>
</dbReference>
<dbReference type="PROSITE" id="PS51354">
    <property type="entry name" value="GLUTAREDOXIN_2"/>
    <property type="match status" value="1"/>
</dbReference>
<dbReference type="InterPro" id="IPR011767">
    <property type="entry name" value="GLR_AS"/>
</dbReference>
<feature type="domain" description="Thioredoxin-like fold" evidence="3">
    <location>
        <begin position="132"/>
        <end position="207"/>
    </location>
</feature>
<gene>
    <name evidence="4" type="ORF">ANME2D_00633</name>
</gene>
<dbReference type="NCBIfam" id="TIGR02187">
    <property type="entry name" value="PDO_seleno_TRX"/>
    <property type="match status" value="1"/>
</dbReference>
<dbReference type="OrthoDB" id="35385at2157"/>
<evidence type="ECO:0000256" key="2">
    <source>
        <dbReference type="ARBA" id="ARBA00022982"/>
    </source>
</evidence>
<comment type="similarity">
    <text evidence="1">Belongs to the glutaredoxin family.</text>
</comment>
<dbReference type="CDD" id="cd02973">
    <property type="entry name" value="TRX_GRX_like"/>
    <property type="match status" value="1"/>
</dbReference>